<name>A0A318H3A8_9BURK</name>
<keyword evidence="2" id="KW-1185">Reference proteome</keyword>
<dbReference type="EMBL" id="QJJS01000009">
    <property type="protein sequence ID" value="PXW95474.1"/>
    <property type="molecule type" value="Genomic_DNA"/>
</dbReference>
<evidence type="ECO:0000313" key="1">
    <source>
        <dbReference type="EMBL" id="PXW95474.1"/>
    </source>
</evidence>
<dbReference type="Proteomes" id="UP000247811">
    <property type="component" value="Unassembled WGS sequence"/>
</dbReference>
<accession>A0A318H3A8</accession>
<dbReference type="AlphaFoldDB" id="A0A318H3A8"/>
<protein>
    <submittedName>
        <fullName evidence="1">Uncharacterized protein</fullName>
    </submittedName>
</protein>
<sequence length="87" mass="9393">MLVVDDEVRSQDAMRRTLQRGLSRLELRAGTSVLRARRGDRLAQVRSASGFDRIERASGSPLDAVREMAAQVARCGRAPARSGSGGP</sequence>
<dbReference type="RefSeq" id="WP_211317529.1">
    <property type="nucleotide sequence ID" value="NZ_QJJS01000009.1"/>
</dbReference>
<comment type="caution">
    <text evidence="1">The sequence shown here is derived from an EMBL/GenBank/DDBJ whole genome shotgun (WGS) entry which is preliminary data.</text>
</comment>
<organism evidence="1 2">
    <name type="scientific">Sphaerotilus hippei</name>
    <dbReference type="NCBI Taxonomy" id="744406"/>
    <lineage>
        <taxon>Bacteria</taxon>
        <taxon>Pseudomonadati</taxon>
        <taxon>Pseudomonadota</taxon>
        <taxon>Betaproteobacteria</taxon>
        <taxon>Burkholderiales</taxon>
        <taxon>Sphaerotilaceae</taxon>
        <taxon>Sphaerotilus</taxon>
    </lineage>
</organism>
<gene>
    <name evidence="1" type="ORF">C7444_10942</name>
</gene>
<evidence type="ECO:0000313" key="2">
    <source>
        <dbReference type="Proteomes" id="UP000247811"/>
    </source>
</evidence>
<reference evidence="1 2" key="1">
    <citation type="submission" date="2018-05" db="EMBL/GenBank/DDBJ databases">
        <title>Genomic Encyclopedia of Type Strains, Phase IV (KMG-IV): sequencing the most valuable type-strain genomes for metagenomic binning, comparative biology and taxonomic classification.</title>
        <authorList>
            <person name="Goeker M."/>
        </authorList>
    </citation>
    <scope>NUCLEOTIDE SEQUENCE [LARGE SCALE GENOMIC DNA]</scope>
    <source>
        <strain evidence="1 2">DSM 566</strain>
    </source>
</reference>
<proteinExistence type="predicted"/>